<evidence type="ECO:0000256" key="7">
    <source>
        <dbReference type="ARBA" id="ARBA00022692"/>
    </source>
</evidence>
<dbReference type="Gene3D" id="3.50.50.60">
    <property type="entry name" value="FAD/NAD(P)-binding domain"/>
    <property type="match status" value="1"/>
</dbReference>
<evidence type="ECO:0000256" key="3">
    <source>
        <dbReference type="ARBA" id="ARBA00005018"/>
    </source>
</evidence>
<dbReference type="Pfam" id="PF08491">
    <property type="entry name" value="SE"/>
    <property type="match status" value="1"/>
</dbReference>
<reference evidence="15" key="2">
    <citation type="submission" date="2019-07" db="EMBL/GenBank/DDBJ databases">
        <authorList>
            <person name="Seetharam A."/>
            <person name="Woodhouse M."/>
            <person name="Cannon E."/>
        </authorList>
    </citation>
    <scope>NUCLEOTIDE SEQUENCE [LARGE SCALE GENOMIC DNA]</scope>
    <source>
        <strain evidence="15">cv. B73</strain>
    </source>
</reference>
<dbReference type="FunFam" id="3.50.50.60:FF:000074">
    <property type="entry name" value="Squalene monooxygenase 2"/>
    <property type="match status" value="1"/>
</dbReference>
<protein>
    <recommendedName>
        <fullName evidence="5 12">Squalene monooxygenase</fullName>
        <ecNumber evidence="5 12">1.14.14.17</ecNumber>
    </recommendedName>
</protein>
<dbReference type="Proteomes" id="UP000007305">
    <property type="component" value="Chromosome 9"/>
</dbReference>
<dbReference type="GO" id="GO:0004506">
    <property type="term" value="F:squalene monooxygenase activity"/>
    <property type="evidence" value="ECO:0007669"/>
    <property type="project" value="UniProtKB-UniRule"/>
</dbReference>
<keyword evidence="8 12" id="KW-0274">FAD</keyword>
<comment type="caution">
    <text evidence="12">Lacks conserved residue(s) required for the propagation of feature annotation.</text>
</comment>
<evidence type="ECO:0000313" key="15">
    <source>
        <dbReference type="EnsemblPlants" id="Zm00001eb399370_P002"/>
    </source>
</evidence>
<dbReference type="PANTHER" id="PTHR10835">
    <property type="entry name" value="SQUALENE MONOOXYGENASE"/>
    <property type="match status" value="1"/>
</dbReference>
<proteinExistence type="evidence at protein level"/>
<comment type="cofactor">
    <cofactor evidence="1 12">
        <name>FAD</name>
        <dbReference type="ChEBI" id="CHEBI:57692"/>
    </cofactor>
</comment>
<evidence type="ECO:0000256" key="10">
    <source>
        <dbReference type="ARBA" id="ARBA00023002"/>
    </source>
</evidence>
<name>A0A804R997_MAIZE</name>
<dbReference type="AlphaFoldDB" id="A0A804R997"/>
<keyword evidence="9 12" id="KW-1133">Transmembrane helix</keyword>
<evidence type="ECO:0000256" key="12">
    <source>
        <dbReference type="RuleBase" id="RU367121"/>
    </source>
</evidence>
<keyword evidence="10 12" id="KW-0560">Oxidoreductase</keyword>
<comment type="subcellular location">
    <subcellularLocation>
        <location evidence="2 12">Membrane</location>
        <topology evidence="2 12">Multi-pass membrane protein</topology>
    </subcellularLocation>
</comment>
<dbReference type="GO" id="GO:0016020">
    <property type="term" value="C:membrane"/>
    <property type="evidence" value="ECO:0007669"/>
    <property type="project" value="UniProtKB-SubCell"/>
</dbReference>
<evidence type="ECO:0000313" key="16">
    <source>
        <dbReference type="Proteomes" id="UP000007305"/>
    </source>
</evidence>
<comment type="pathway">
    <text evidence="3">Terpene metabolism; lanosterol biosynthesis; lanosterol from farnesyl diphosphate: step 2/3.</text>
</comment>
<evidence type="ECO:0000256" key="2">
    <source>
        <dbReference type="ARBA" id="ARBA00004141"/>
    </source>
</evidence>
<evidence type="ECO:0000256" key="8">
    <source>
        <dbReference type="ARBA" id="ARBA00022827"/>
    </source>
</evidence>
<organism evidence="15 16">
    <name type="scientific">Zea mays</name>
    <name type="common">Maize</name>
    <dbReference type="NCBI Taxonomy" id="4577"/>
    <lineage>
        <taxon>Eukaryota</taxon>
        <taxon>Viridiplantae</taxon>
        <taxon>Streptophyta</taxon>
        <taxon>Embryophyta</taxon>
        <taxon>Tracheophyta</taxon>
        <taxon>Spermatophyta</taxon>
        <taxon>Magnoliopsida</taxon>
        <taxon>Liliopsida</taxon>
        <taxon>Poales</taxon>
        <taxon>Poaceae</taxon>
        <taxon>PACMAD clade</taxon>
        <taxon>Panicoideae</taxon>
        <taxon>Andropogonodae</taxon>
        <taxon>Andropogoneae</taxon>
        <taxon>Tripsacinae</taxon>
        <taxon>Zea</taxon>
    </lineage>
</organism>
<evidence type="ECO:0000256" key="9">
    <source>
        <dbReference type="ARBA" id="ARBA00022989"/>
    </source>
</evidence>
<evidence type="ECO:0000256" key="11">
    <source>
        <dbReference type="ARBA" id="ARBA00023136"/>
    </source>
</evidence>
<evidence type="ECO:0000256" key="1">
    <source>
        <dbReference type="ARBA" id="ARBA00001974"/>
    </source>
</evidence>
<dbReference type="Pfam" id="PF13450">
    <property type="entry name" value="NAD_binding_8"/>
    <property type="match status" value="1"/>
</dbReference>
<sequence>MAAMAAAGGVGLHLIGAATATLIVAVLVAAVLGRRRRARARAQAPPVEGKPAPEAGCAVGDGAGPDVGTDVIIVGAGVAGSALAYTLGKDGRRVHVIERDLTEPDRIVGELLQPGGYLKLIELGLQDCVEEIDAQRVLGYALFKDGRNTKLAYPLEKFHSDVAGRSFHNGRFIQRMRQKAASLPNVQLEQGTVTSLLEENGTVKGVQYKTKSGEELKAYAPLTIVCDGCFSNLRRALCSPKVDVPSCFIGLVLENCQLPHPNHGHVILANPSPILFYPISSTEVRCLVDVPGQKVPSIASGEMANYLKTVVAPQVVLPFLKNSSDPFSYCSFS</sequence>
<dbReference type="GO" id="GO:0016126">
    <property type="term" value="P:sterol biosynthetic process"/>
    <property type="evidence" value="ECO:0007669"/>
    <property type="project" value="UniProtKB-UniRule"/>
</dbReference>
<dbReference type="EnsemblPlants" id="Zm00001eb399370_T002">
    <property type="protein sequence ID" value="Zm00001eb399370_P002"/>
    <property type="gene ID" value="Zm00001eb399370"/>
</dbReference>
<reference evidence="15" key="3">
    <citation type="submission" date="2021-05" db="UniProtKB">
        <authorList>
            <consortium name="EnsemblPlants"/>
        </authorList>
    </citation>
    <scope>IDENTIFICATION</scope>
    <source>
        <strain evidence="15">cv. B73</strain>
    </source>
</reference>
<accession>A0A804R997</accession>
<dbReference type="Gramene" id="Zm00001eb399370_T002">
    <property type="protein sequence ID" value="Zm00001eb399370_P002"/>
    <property type="gene ID" value="Zm00001eb399370"/>
</dbReference>
<evidence type="ECO:0000256" key="4">
    <source>
        <dbReference type="ARBA" id="ARBA00008802"/>
    </source>
</evidence>
<dbReference type="GO" id="GO:0009725">
    <property type="term" value="P:response to hormone"/>
    <property type="evidence" value="ECO:0007669"/>
    <property type="project" value="UniProtKB-ARBA"/>
</dbReference>
<keyword evidence="16" id="KW-1185">Reference proteome</keyword>
<keyword evidence="6 12" id="KW-0285">Flavoprotein</keyword>
<comment type="catalytic activity">
    <reaction evidence="12">
        <text>squalene + reduced [NADPH--hemoprotein reductase] + O2 = (S)-2,3-epoxysqualene + oxidized [NADPH--hemoprotein reductase] + H2O + H(+)</text>
        <dbReference type="Rhea" id="RHEA:25282"/>
        <dbReference type="Rhea" id="RHEA-COMP:11964"/>
        <dbReference type="Rhea" id="RHEA-COMP:11965"/>
        <dbReference type="ChEBI" id="CHEBI:15377"/>
        <dbReference type="ChEBI" id="CHEBI:15378"/>
        <dbReference type="ChEBI" id="CHEBI:15379"/>
        <dbReference type="ChEBI" id="CHEBI:15440"/>
        <dbReference type="ChEBI" id="CHEBI:15441"/>
        <dbReference type="ChEBI" id="CHEBI:57618"/>
        <dbReference type="ChEBI" id="CHEBI:58210"/>
        <dbReference type="EC" id="1.14.14.17"/>
    </reaction>
</comment>
<feature type="transmembrane region" description="Helical" evidence="12">
    <location>
        <begin position="12"/>
        <end position="32"/>
    </location>
</feature>
<comment type="function">
    <text evidence="12">Catalyzes the stereospecific oxidation of squalene to (S)-2,3-epoxysqualene, and is considered to be a rate-limiting enzyme in steroid biosynthesis.</text>
</comment>
<gene>
    <name evidence="15" type="primary">LOC100285558</name>
</gene>
<comment type="similarity">
    <text evidence="4 12">Belongs to the squalene monooxygenase family.</text>
</comment>
<evidence type="ECO:0000256" key="6">
    <source>
        <dbReference type="ARBA" id="ARBA00022630"/>
    </source>
</evidence>
<evidence type="ECO:0000256" key="5">
    <source>
        <dbReference type="ARBA" id="ARBA00012312"/>
    </source>
</evidence>
<reference evidence="16" key="1">
    <citation type="journal article" date="2009" name="Science">
        <title>The B73 maize genome: complexity, diversity, and dynamics.</title>
        <authorList>
            <person name="Schnable P.S."/>
            <person name="Ware D."/>
            <person name="Fulton R.S."/>
            <person name="Stein J.C."/>
            <person name="Wei F."/>
            <person name="Pasternak S."/>
            <person name="Liang C."/>
            <person name="Zhang J."/>
            <person name="Fulton L."/>
            <person name="Graves T.A."/>
            <person name="Minx P."/>
            <person name="Reily A.D."/>
            <person name="Courtney L."/>
            <person name="Kruchowski S.S."/>
            <person name="Tomlinson C."/>
            <person name="Strong C."/>
            <person name="Delehaunty K."/>
            <person name="Fronick C."/>
            <person name="Courtney B."/>
            <person name="Rock S.M."/>
            <person name="Belter E."/>
            <person name="Du F."/>
            <person name="Kim K."/>
            <person name="Abbott R.M."/>
            <person name="Cotton M."/>
            <person name="Levy A."/>
            <person name="Marchetto P."/>
            <person name="Ochoa K."/>
            <person name="Jackson S.M."/>
            <person name="Gillam B."/>
            <person name="Chen W."/>
            <person name="Yan L."/>
            <person name="Higginbotham J."/>
            <person name="Cardenas M."/>
            <person name="Waligorski J."/>
            <person name="Applebaum E."/>
            <person name="Phelps L."/>
            <person name="Falcone J."/>
            <person name="Kanchi K."/>
            <person name="Thane T."/>
            <person name="Scimone A."/>
            <person name="Thane N."/>
            <person name="Henke J."/>
            <person name="Wang T."/>
            <person name="Ruppert J."/>
            <person name="Shah N."/>
            <person name="Rotter K."/>
            <person name="Hodges J."/>
            <person name="Ingenthron E."/>
            <person name="Cordes M."/>
            <person name="Kohlberg S."/>
            <person name="Sgro J."/>
            <person name="Delgado B."/>
            <person name="Mead K."/>
            <person name="Chinwalla A."/>
            <person name="Leonard S."/>
            <person name="Crouse K."/>
            <person name="Collura K."/>
            <person name="Kudrna D."/>
            <person name="Currie J."/>
            <person name="He R."/>
            <person name="Angelova A."/>
            <person name="Rajasekar S."/>
            <person name="Mueller T."/>
            <person name="Lomeli R."/>
            <person name="Scara G."/>
            <person name="Ko A."/>
            <person name="Delaney K."/>
            <person name="Wissotski M."/>
            <person name="Lopez G."/>
            <person name="Campos D."/>
            <person name="Braidotti M."/>
            <person name="Ashley E."/>
            <person name="Golser W."/>
            <person name="Kim H."/>
            <person name="Lee S."/>
            <person name="Lin J."/>
            <person name="Dujmic Z."/>
            <person name="Kim W."/>
            <person name="Talag J."/>
            <person name="Zuccolo A."/>
            <person name="Fan C."/>
            <person name="Sebastian A."/>
            <person name="Kramer M."/>
            <person name="Spiegel L."/>
            <person name="Nascimento L."/>
            <person name="Zutavern T."/>
            <person name="Miller B."/>
            <person name="Ambroise C."/>
            <person name="Muller S."/>
            <person name="Spooner W."/>
            <person name="Narechania A."/>
            <person name="Ren L."/>
            <person name="Wei S."/>
            <person name="Kumari S."/>
            <person name="Faga B."/>
            <person name="Levy M.J."/>
            <person name="McMahan L."/>
            <person name="Van Buren P."/>
            <person name="Vaughn M.W."/>
            <person name="Ying K."/>
            <person name="Yeh C.-T."/>
            <person name="Emrich S.J."/>
            <person name="Jia Y."/>
            <person name="Kalyanaraman A."/>
            <person name="Hsia A.-P."/>
            <person name="Barbazuk W.B."/>
            <person name="Baucom R.S."/>
            <person name="Brutnell T.P."/>
            <person name="Carpita N.C."/>
            <person name="Chaparro C."/>
            <person name="Chia J.-M."/>
            <person name="Deragon J.-M."/>
            <person name="Estill J.C."/>
            <person name="Fu Y."/>
            <person name="Jeddeloh J.A."/>
            <person name="Han Y."/>
            <person name="Lee H."/>
            <person name="Li P."/>
            <person name="Lisch D.R."/>
            <person name="Liu S."/>
            <person name="Liu Z."/>
            <person name="Nagel D.H."/>
            <person name="McCann M.C."/>
            <person name="SanMiguel P."/>
            <person name="Myers A.M."/>
            <person name="Nettleton D."/>
            <person name="Nguyen J."/>
            <person name="Penning B.W."/>
            <person name="Ponnala L."/>
            <person name="Schneider K.L."/>
            <person name="Schwartz D.C."/>
            <person name="Sharma A."/>
            <person name="Soderlund C."/>
            <person name="Springer N.M."/>
            <person name="Sun Q."/>
            <person name="Wang H."/>
            <person name="Waterman M."/>
            <person name="Westerman R."/>
            <person name="Wolfgruber T.K."/>
            <person name="Yang L."/>
            <person name="Yu Y."/>
            <person name="Zhang L."/>
            <person name="Zhou S."/>
            <person name="Zhu Q."/>
            <person name="Bennetzen J.L."/>
            <person name="Dawe R.K."/>
            <person name="Jiang J."/>
            <person name="Jiang N."/>
            <person name="Presting G.G."/>
            <person name="Wessler S.R."/>
            <person name="Aluru S."/>
            <person name="Martienssen R.A."/>
            <person name="Clifton S.W."/>
            <person name="McCombie W.R."/>
            <person name="Wing R.A."/>
            <person name="Wilson R.K."/>
        </authorList>
    </citation>
    <scope>NUCLEOTIDE SEQUENCE [LARGE SCALE GENOMIC DNA]</scope>
    <source>
        <strain evidence="16">cv. B73</strain>
    </source>
</reference>
<keyword evidence="11 12" id="KW-0472">Membrane</keyword>
<dbReference type="GO" id="GO:0050660">
    <property type="term" value="F:flavin adenine dinucleotide binding"/>
    <property type="evidence" value="ECO:0007669"/>
    <property type="project" value="UniProtKB-UniRule"/>
</dbReference>
<dbReference type="InterPro" id="IPR040125">
    <property type="entry name" value="Squalene_monox"/>
</dbReference>
<evidence type="ECO:0007829" key="17">
    <source>
        <dbReference type="PeptideAtlas" id="A0A804R997"/>
    </source>
</evidence>
<dbReference type="EC" id="1.14.14.17" evidence="5 12"/>
<dbReference type="InterPro" id="IPR036188">
    <property type="entry name" value="FAD/NAD-bd_sf"/>
</dbReference>
<keyword evidence="17" id="KW-1267">Proteomics identification</keyword>
<dbReference type="InterPro" id="IPR013698">
    <property type="entry name" value="Squalene_epoxidase"/>
</dbReference>
<feature type="domain" description="Squalene epoxidase" evidence="14">
    <location>
        <begin position="220"/>
        <end position="315"/>
    </location>
</feature>
<dbReference type="PANTHER" id="PTHR10835:SF0">
    <property type="entry name" value="SQUALENE MONOOXYGENASE"/>
    <property type="match status" value="1"/>
</dbReference>
<evidence type="ECO:0000256" key="13">
    <source>
        <dbReference type="SAM" id="MobiDB-lite"/>
    </source>
</evidence>
<dbReference type="PRINTS" id="PR00420">
    <property type="entry name" value="RNGMNOXGNASE"/>
</dbReference>
<evidence type="ECO:0000259" key="14">
    <source>
        <dbReference type="Pfam" id="PF08491"/>
    </source>
</evidence>
<dbReference type="SUPFAM" id="SSF51905">
    <property type="entry name" value="FAD/NAD(P)-binding domain"/>
    <property type="match status" value="1"/>
</dbReference>
<keyword evidence="7 12" id="KW-0812">Transmembrane</keyword>
<dbReference type="UniPathway" id="UPA00767">
    <property type="reaction ID" value="UER00752"/>
</dbReference>
<feature type="region of interest" description="Disordered" evidence="13">
    <location>
        <begin position="40"/>
        <end position="60"/>
    </location>
</feature>